<dbReference type="GeneID" id="106578919"/>
<keyword evidence="6" id="KW-0472">Membrane</keyword>
<dbReference type="CDD" id="cd00096">
    <property type="entry name" value="Ig"/>
    <property type="match status" value="1"/>
</dbReference>
<keyword evidence="3" id="KW-0325">Glycoprotein</keyword>
<organism evidence="9 10">
    <name type="scientific">Salmo salar</name>
    <name type="common">Atlantic salmon</name>
    <dbReference type="NCBI Taxonomy" id="8030"/>
    <lineage>
        <taxon>Eukaryota</taxon>
        <taxon>Metazoa</taxon>
        <taxon>Chordata</taxon>
        <taxon>Craniata</taxon>
        <taxon>Vertebrata</taxon>
        <taxon>Euteleostomi</taxon>
        <taxon>Actinopterygii</taxon>
        <taxon>Neopterygii</taxon>
        <taxon>Teleostei</taxon>
        <taxon>Protacanthopterygii</taxon>
        <taxon>Salmoniformes</taxon>
        <taxon>Salmonidae</taxon>
        <taxon>Salmoninae</taxon>
        <taxon>Salmo</taxon>
    </lineage>
</organism>
<dbReference type="InterPro" id="IPR007110">
    <property type="entry name" value="Ig-like_dom"/>
</dbReference>
<keyword evidence="9" id="KW-1185">Reference proteome</keyword>
<keyword evidence="2" id="KW-1015">Disulfide bond</keyword>
<sequence length="463" mass="49198">MKTTVAISLTLFILTGLCAGQGLFPQGPVNGAEGGTVMFITNLSPPAQPFIRISWSVGGANIIISSSDDSIGPGYGDRITLNKTTGSLELRNLTLADSGEYRVAITTATAETINGSTELVVYENISDANITGPSNHLFANVSSANLTCEAAGNITAIQWMKEGQPLSAGGNIFFSEENRKLSISPVKRHDSGEYVCKLTNPASSATASYRMIVIYGPDSNTILGQHITEVESFTLIYCSVQSVPPATFTWRFNGQQTGVHEAGYIIKSVSYNNSGDYRCDAKNDLTGTVVSMGHSLSVKDKTPPPLSPEGAAGIAVAVMLVVVAVALGLYFSITHHRNKKGTNEEKDTDALSRSSQTEDMSMSSPDKGREGHKLTTQIQDRTHDRKQPQPGTSHTIATSHAPGTKASAGEHEYECIGNKKTGAPTLPLRGKLPTRQTNTDTRAADLNYISSVGSGLHPSSFTP</sequence>
<dbReference type="InterPro" id="IPR052598">
    <property type="entry name" value="IgSF_CEA-related"/>
</dbReference>
<feature type="region of interest" description="Disordered" evidence="5">
    <location>
        <begin position="339"/>
        <end position="442"/>
    </location>
</feature>
<dbReference type="Gene3D" id="2.60.40.10">
    <property type="entry name" value="Immunoglobulins"/>
    <property type="match status" value="3"/>
</dbReference>
<feature type="compositionally biased region" description="Polar residues" evidence="5">
    <location>
        <begin position="351"/>
        <end position="364"/>
    </location>
</feature>
<dbReference type="AlphaFoldDB" id="A0A1S3NEJ9"/>
<gene>
    <name evidence="10" type="primary">LOC106578919</name>
</gene>
<dbReference type="InterPro" id="IPR036179">
    <property type="entry name" value="Ig-like_dom_sf"/>
</dbReference>
<dbReference type="Pfam" id="PF13927">
    <property type="entry name" value="Ig_3"/>
    <property type="match status" value="1"/>
</dbReference>
<keyword evidence="6" id="KW-1133">Transmembrane helix</keyword>
<dbReference type="KEGG" id="sasa:106578919"/>
<keyword evidence="4" id="KW-0393">Immunoglobulin domain</keyword>
<dbReference type="SMART" id="SM00408">
    <property type="entry name" value="IGc2"/>
    <property type="match status" value="2"/>
</dbReference>
<dbReference type="PROSITE" id="PS50835">
    <property type="entry name" value="IG_LIKE"/>
    <property type="match status" value="2"/>
</dbReference>
<name>A0A1S3NEJ9_SALSA</name>
<evidence type="ECO:0000256" key="7">
    <source>
        <dbReference type="SAM" id="SignalP"/>
    </source>
</evidence>
<dbReference type="Pfam" id="PF07686">
    <property type="entry name" value="V-set"/>
    <property type="match status" value="1"/>
</dbReference>
<evidence type="ECO:0000256" key="6">
    <source>
        <dbReference type="SAM" id="Phobius"/>
    </source>
</evidence>
<feature type="domain" description="Ig-like" evidence="8">
    <location>
        <begin position="217"/>
        <end position="297"/>
    </location>
</feature>
<feature type="compositionally biased region" description="Polar residues" evidence="5">
    <location>
        <begin position="389"/>
        <end position="398"/>
    </location>
</feature>
<feature type="domain" description="Ig-like" evidence="8">
    <location>
        <begin position="142"/>
        <end position="208"/>
    </location>
</feature>
<dbReference type="InterPro" id="IPR003599">
    <property type="entry name" value="Ig_sub"/>
</dbReference>
<dbReference type="SUPFAM" id="SSF48726">
    <property type="entry name" value="Immunoglobulin"/>
    <property type="match status" value="3"/>
</dbReference>
<evidence type="ECO:0000256" key="2">
    <source>
        <dbReference type="ARBA" id="ARBA00023157"/>
    </source>
</evidence>
<accession>A0A1S3NEJ9</accession>
<dbReference type="Pfam" id="PF07679">
    <property type="entry name" value="I-set"/>
    <property type="match status" value="1"/>
</dbReference>
<keyword evidence="6" id="KW-0812">Transmembrane</keyword>
<reference evidence="10" key="1">
    <citation type="submission" date="2025-08" db="UniProtKB">
        <authorList>
            <consortium name="RefSeq"/>
        </authorList>
    </citation>
    <scope>IDENTIFICATION</scope>
</reference>
<dbReference type="Proteomes" id="UP001652741">
    <property type="component" value="Chromosome ssa02"/>
</dbReference>
<evidence type="ECO:0000313" key="10">
    <source>
        <dbReference type="RefSeq" id="XP_014013660.2"/>
    </source>
</evidence>
<keyword evidence="1 7" id="KW-0732">Signal</keyword>
<dbReference type="RefSeq" id="XP_014013660.2">
    <property type="nucleotide sequence ID" value="XM_014158185.2"/>
</dbReference>
<evidence type="ECO:0000256" key="4">
    <source>
        <dbReference type="ARBA" id="ARBA00023319"/>
    </source>
</evidence>
<dbReference type="SMART" id="SM00409">
    <property type="entry name" value="IG"/>
    <property type="match status" value="3"/>
</dbReference>
<evidence type="ECO:0000256" key="1">
    <source>
        <dbReference type="ARBA" id="ARBA00022729"/>
    </source>
</evidence>
<evidence type="ECO:0000313" key="9">
    <source>
        <dbReference type="Proteomes" id="UP001652741"/>
    </source>
</evidence>
<dbReference type="InterPro" id="IPR013098">
    <property type="entry name" value="Ig_I-set"/>
</dbReference>
<dbReference type="PANTHER" id="PTHR44337">
    <property type="entry name" value="CARCINOEMBRYONIC ANTIGEN-RELATED CELL ADHESION MOLECULE 8"/>
    <property type="match status" value="1"/>
</dbReference>
<proteinExistence type="predicted"/>
<dbReference type="InterPro" id="IPR013783">
    <property type="entry name" value="Ig-like_fold"/>
</dbReference>
<evidence type="ECO:0000256" key="3">
    <source>
        <dbReference type="ARBA" id="ARBA00023180"/>
    </source>
</evidence>
<evidence type="ECO:0000259" key="8">
    <source>
        <dbReference type="PROSITE" id="PS50835"/>
    </source>
</evidence>
<feature type="transmembrane region" description="Helical" evidence="6">
    <location>
        <begin position="310"/>
        <end position="331"/>
    </location>
</feature>
<dbReference type="InterPro" id="IPR013106">
    <property type="entry name" value="Ig_V-set"/>
</dbReference>
<dbReference type="PANTHER" id="PTHR44337:SF16">
    <property type="entry name" value="CARCINOEMBRYONIC ANTIGEN-RELATED CELL ADHESION MOLECULE 20-LIKE-RELATED"/>
    <property type="match status" value="1"/>
</dbReference>
<feature type="signal peptide" evidence="7">
    <location>
        <begin position="1"/>
        <end position="20"/>
    </location>
</feature>
<dbReference type="InterPro" id="IPR003598">
    <property type="entry name" value="Ig_sub2"/>
</dbReference>
<evidence type="ECO:0000256" key="5">
    <source>
        <dbReference type="SAM" id="MobiDB-lite"/>
    </source>
</evidence>
<feature type="chain" id="PRO_5045549573" evidence="7">
    <location>
        <begin position="21"/>
        <end position="463"/>
    </location>
</feature>
<protein>
    <submittedName>
        <fullName evidence="10">Carcinoembryonic antigen-related cell adhesion molecule 1 isoform X1</fullName>
    </submittedName>
</protein>
<feature type="compositionally biased region" description="Basic and acidic residues" evidence="5">
    <location>
        <begin position="341"/>
        <end position="350"/>
    </location>
</feature>